<evidence type="ECO:0000313" key="3">
    <source>
        <dbReference type="Proteomes" id="UP000769766"/>
    </source>
</evidence>
<accession>A0A932CMK5</accession>
<protein>
    <submittedName>
        <fullName evidence="2">Uma2 family endonuclease</fullName>
    </submittedName>
</protein>
<organism evidence="2 3">
    <name type="scientific">Tectimicrobiota bacterium</name>
    <dbReference type="NCBI Taxonomy" id="2528274"/>
    <lineage>
        <taxon>Bacteria</taxon>
        <taxon>Pseudomonadati</taxon>
        <taxon>Nitrospinota/Tectimicrobiota group</taxon>
        <taxon>Candidatus Tectimicrobiota</taxon>
    </lineage>
</organism>
<dbReference type="SUPFAM" id="SSF52980">
    <property type="entry name" value="Restriction endonuclease-like"/>
    <property type="match status" value="1"/>
</dbReference>
<dbReference type="InterPro" id="IPR008538">
    <property type="entry name" value="Uma2"/>
</dbReference>
<dbReference type="PANTHER" id="PTHR34107:SF4">
    <property type="entry name" value="SLL1222 PROTEIN"/>
    <property type="match status" value="1"/>
</dbReference>
<dbReference type="PANTHER" id="PTHR34107">
    <property type="entry name" value="SLL0198 PROTEIN-RELATED"/>
    <property type="match status" value="1"/>
</dbReference>
<dbReference type="InterPro" id="IPR011335">
    <property type="entry name" value="Restrct_endonuc-II-like"/>
</dbReference>
<dbReference type="Gene3D" id="3.90.1570.10">
    <property type="entry name" value="tt1808, chain A"/>
    <property type="match status" value="1"/>
</dbReference>
<dbReference type="GO" id="GO:0004519">
    <property type="term" value="F:endonuclease activity"/>
    <property type="evidence" value="ECO:0007669"/>
    <property type="project" value="UniProtKB-KW"/>
</dbReference>
<gene>
    <name evidence="2" type="ORF">HYY20_00840</name>
</gene>
<dbReference type="Proteomes" id="UP000769766">
    <property type="component" value="Unassembled WGS sequence"/>
</dbReference>
<name>A0A932CMK5_UNCTE</name>
<reference evidence="2" key="1">
    <citation type="submission" date="2020-07" db="EMBL/GenBank/DDBJ databases">
        <title>Huge and variable diversity of episymbiotic CPR bacteria and DPANN archaea in groundwater ecosystems.</title>
        <authorList>
            <person name="He C.Y."/>
            <person name="Keren R."/>
            <person name="Whittaker M."/>
            <person name="Farag I.F."/>
            <person name="Doudna J."/>
            <person name="Cate J.H.D."/>
            <person name="Banfield J.F."/>
        </authorList>
    </citation>
    <scope>NUCLEOTIDE SEQUENCE</scope>
    <source>
        <strain evidence="2">NC_groundwater_672_Ag_B-0.1um_62_36</strain>
    </source>
</reference>
<keyword evidence="2" id="KW-0255">Endonuclease</keyword>
<dbReference type="CDD" id="cd06260">
    <property type="entry name" value="DUF820-like"/>
    <property type="match status" value="1"/>
</dbReference>
<dbReference type="InterPro" id="IPR012296">
    <property type="entry name" value="Nuclease_put_TT1808"/>
</dbReference>
<dbReference type="EMBL" id="JACPRF010000024">
    <property type="protein sequence ID" value="MBI2875407.1"/>
    <property type="molecule type" value="Genomic_DNA"/>
</dbReference>
<feature type="domain" description="Putative restriction endonuclease" evidence="1">
    <location>
        <begin position="31"/>
        <end position="195"/>
    </location>
</feature>
<proteinExistence type="predicted"/>
<dbReference type="AlphaFoldDB" id="A0A932CMK5"/>
<dbReference type="Pfam" id="PF05685">
    <property type="entry name" value="Uma2"/>
    <property type="match status" value="1"/>
</dbReference>
<evidence type="ECO:0000313" key="2">
    <source>
        <dbReference type="EMBL" id="MBI2875407.1"/>
    </source>
</evidence>
<evidence type="ECO:0000259" key="1">
    <source>
        <dbReference type="Pfam" id="PF05685"/>
    </source>
</evidence>
<keyword evidence="2" id="KW-0378">Hydrolase</keyword>
<comment type="caution">
    <text evidence="2">The sequence shown here is derived from an EMBL/GenBank/DDBJ whole genome shotgun (WGS) entry which is preliminary data.</text>
</comment>
<sequence>MNDVMTSTFTPVYPTLPADQTWPAQGQWTYEDFLRLPDEGIRYEIIDGVLYMTNAPDFQHQYAVVQMVIAIGNFVRAGSLGLVLTAPIEVHLPGISQPVQPDVLLVAQARREIVKAQFIEGAPDLIAEVLSPSTILLDRKVKFDAYERAGVREYWVANPKLHSIEVYSLISGEYALHGEYGPGERLTSPLLPSLDLLTDTVFTI</sequence>
<keyword evidence="2" id="KW-0540">Nuclease</keyword>